<dbReference type="EMBL" id="CAJMWQ010001173">
    <property type="protein sequence ID" value="CAE6438793.1"/>
    <property type="molecule type" value="Genomic_DNA"/>
</dbReference>
<sequence length="682" mass="76471">MSIPKRKVVAGYADSSDDEESALRKIPLGRSGSKRTNLSSAALPRLPPIILPLPHLCLRDSWKLPINIVNLRPAFNTCYVNLTQPSAELDKAQPSKAAKSSTRPPSTQNQIDCLKDTSRARSTIASERQYNDLKALVDESREAGEKKYQELGNKVDLILLTLNRLEAMQSPNQGVMPSSSTTQARDPSDNYQTYPGNPSPTTELARIVSRVVATQKDRIGKKKGGNKENSLKDHTRRSWYATIDAESSSEIRVYFEHKNGEPDTLPVFFANPLTGYRRPHPHWKKSLASQMEWIATYIERFRAMIPNNNSELSSLLRGLSDEQIVIMLHDGPFKTAVTVWRNRKYTNEDIIRLQSNERRKHRATCKAKVRRLYTSDIPSLRGHDWEYLTHPGYMSPEESDLEGEVITMRPTHRAAWVNNLFGAIRSAEIKRGAQTPGLVVVDAPLLIPKLEQRNSVSNTILRIPVCGLGRAWREENDKELQESANLVNFSLTVKPFIDNFLSEHPVDVKPDIDSQLFIDNEAIPSDTGVTQHNINQDNKENLPDFPIDPELLSDDAQSQTIDAELADITTLADPTVPTVERAIASSVSTHTDLLSVHNFEMPPPPPLTEPEQTPGVNKPVPKKRGRPSKKDSDAKSSSRTTRSIARVSTQDELEDQETETQDEDVPPLKRRGRPPGSKNKKN</sequence>
<feature type="region of interest" description="Disordered" evidence="1">
    <location>
        <begin position="527"/>
        <end position="552"/>
    </location>
</feature>
<reference evidence="2" key="1">
    <citation type="submission" date="2021-01" db="EMBL/GenBank/DDBJ databases">
        <authorList>
            <person name="Kaushik A."/>
        </authorList>
    </citation>
    <scope>NUCLEOTIDE SEQUENCE</scope>
    <source>
        <strain evidence="2">AG1-1B</strain>
    </source>
</reference>
<accession>A0A8H2Y2I7</accession>
<feature type="region of interest" description="Disordered" evidence="1">
    <location>
        <begin position="596"/>
        <end position="682"/>
    </location>
</feature>
<protein>
    <submittedName>
        <fullName evidence="2">Uncharacterized protein</fullName>
    </submittedName>
</protein>
<feature type="region of interest" description="Disordered" evidence="1">
    <location>
        <begin position="169"/>
        <end position="201"/>
    </location>
</feature>
<evidence type="ECO:0000256" key="1">
    <source>
        <dbReference type="SAM" id="MobiDB-lite"/>
    </source>
</evidence>
<comment type="caution">
    <text evidence="2">The sequence shown here is derived from an EMBL/GenBank/DDBJ whole genome shotgun (WGS) entry which is preliminary data.</text>
</comment>
<gene>
    <name evidence="2" type="ORF">RDB_LOCUS67279</name>
</gene>
<evidence type="ECO:0000313" key="2">
    <source>
        <dbReference type="EMBL" id="CAE6438793.1"/>
    </source>
</evidence>
<dbReference type="Proteomes" id="UP000663826">
    <property type="component" value="Unassembled WGS sequence"/>
</dbReference>
<dbReference type="AlphaFoldDB" id="A0A8H2Y2I7"/>
<feature type="compositionally biased region" description="Acidic residues" evidence="1">
    <location>
        <begin position="651"/>
        <end position="665"/>
    </location>
</feature>
<organism evidence="2 3">
    <name type="scientific">Rhizoctonia solani</name>
    <dbReference type="NCBI Taxonomy" id="456999"/>
    <lineage>
        <taxon>Eukaryota</taxon>
        <taxon>Fungi</taxon>
        <taxon>Dikarya</taxon>
        <taxon>Basidiomycota</taxon>
        <taxon>Agaricomycotina</taxon>
        <taxon>Agaricomycetes</taxon>
        <taxon>Cantharellales</taxon>
        <taxon>Ceratobasidiaceae</taxon>
        <taxon>Rhizoctonia</taxon>
    </lineage>
</organism>
<proteinExistence type="predicted"/>
<name>A0A8H2Y2I7_9AGAM</name>
<feature type="compositionally biased region" description="Polar residues" evidence="1">
    <location>
        <begin position="98"/>
        <end position="110"/>
    </location>
</feature>
<feature type="compositionally biased region" description="Basic residues" evidence="1">
    <location>
        <begin position="668"/>
        <end position="682"/>
    </location>
</feature>
<feature type="compositionally biased region" description="Polar residues" evidence="1">
    <location>
        <begin position="527"/>
        <end position="536"/>
    </location>
</feature>
<evidence type="ECO:0000313" key="3">
    <source>
        <dbReference type="Proteomes" id="UP000663826"/>
    </source>
</evidence>
<feature type="region of interest" description="Disordered" evidence="1">
    <location>
        <begin position="90"/>
        <end position="110"/>
    </location>
</feature>